<evidence type="ECO:0000256" key="8">
    <source>
        <dbReference type="PIRSR" id="PIRSR611782-2"/>
    </source>
</evidence>
<dbReference type="Gene3D" id="2.40.10.120">
    <property type="match status" value="1"/>
</dbReference>
<keyword evidence="11" id="KW-1185">Reference proteome</keyword>
<name>A0A2N3IJN9_9BACT</name>
<dbReference type="EMBL" id="NKXO01000005">
    <property type="protein sequence ID" value="PKQ70501.1"/>
    <property type="molecule type" value="Genomic_DNA"/>
</dbReference>
<dbReference type="AlphaFoldDB" id="A0A2N3IJN9"/>
<dbReference type="PANTHER" id="PTHR43343:SF3">
    <property type="entry name" value="PROTEASE DO-LIKE 8, CHLOROPLASTIC"/>
    <property type="match status" value="1"/>
</dbReference>
<dbReference type="GO" id="GO:0004252">
    <property type="term" value="F:serine-type endopeptidase activity"/>
    <property type="evidence" value="ECO:0007669"/>
    <property type="project" value="InterPro"/>
</dbReference>
<dbReference type="NCBIfam" id="TIGR02037">
    <property type="entry name" value="degP_htrA_DO"/>
    <property type="match status" value="1"/>
</dbReference>
<dbReference type="InterPro" id="IPR001940">
    <property type="entry name" value="Peptidase_S1C"/>
</dbReference>
<dbReference type="InterPro" id="IPR036034">
    <property type="entry name" value="PDZ_sf"/>
</dbReference>
<keyword evidence="6" id="KW-0720">Serine protease</keyword>
<dbReference type="Gene3D" id="2.30.42.10">
    <property type="match status" value="2"/>
</dbReference>
<evidence type="ECO:0000256" key="2">
    <source>
        <dbReference type="ARBA" id="ARBA00022670"/>
    </source>
</evidence>
<gene>
    <name evidence="10" type="ORF">Rain11_0421</name>
</gene>
<reference evidence="10 11" key="1">
    <citation type="submission" date="2017-06" db="EMBL/GenBank/DDBJ databases">
        <title>Raineya orbicola gen. nov., sp. nov. a slightly thermophilic bacterium of the phylum Bacteroidetes and the description of Raineyaceae fam. nov.</title>
        <authorList>
            <person name="Albuquerque L."/>
            <person name="Polonia A.R.M."/>
            <person name="Barroso C."/>
            <person name="Froufe H.J.C."/>
            <person name="Lage O."/>
            <person name="Lobo-Da-Cunha A."/>
            <person name="Egas C."/>
            <person name="Da Costa M.S."/>
        </authorList>
    </citation>
    <scope>NUCLEOTIDE SEQUENCE [LARGE SCALE GENOMIC DNA]</scope>
    <source>
        <strain evidence="10 11">SPSPC-11</strain>
    </source>
</reference>
<feature type="domain" description="PDZ" evidence="9">
    <location>
        <begin position="282"/>
        <end position="373"/>
    </location>
</feature>
<keyword evidence="3" id="KW-0732">Signal</keyword>
<feature type="binding site" evidence="8">
    <location>
        <begin position="236"/>
        <end position="238"/>
    </location>
    <ligand>
        <name>substrate</name>
    </ligand>
</feature>
<dbReference type="InterPro" id="IPR009003">
    <property type="entry name" value="Peptidase_S1_PA"/>
</dbReference>
<keyword evidence="5" id="KW-0378">Hydrolase</keyword>
<keyword evidence="4" id="KW-0677">Repeat</keyword>
<protein>
    <submittedName>
        <fullName evidence="10">Peptidase Do</fullName>
    </submittedName>
</protein>
<feature type="active site" description="Charge relay system" evidence="7">
    <location>
        <position position="238"/>
    </location>
</feature>
<dbReference type="PRINTS" id="PR00834">
    <property type="entry name" value="PROTEASES2C"/>
</dbReference>
<evidence type="ECO:0000256" key="4">
    <source>
        <dbReference type="ARBA" id="ARBA00022737"/>
    </source>
</evidence>
<dbReference type="RefSeq" id="WP_101357687.1">
    <property type="nucleotide sequence ID" value="NZ_NKXO01000005.1"/>
</dbReference>
<dbReference type="GO" id="GO:0006508">
    <property type="term" value="P:proteolysis"/>
    <property type="evidence" value="ECO:0007669"/>
    <property type="project" value="UniProtKB-KW"/>
</dbReference>
<feature type="binding site" evidence="8">
    <location>
        <position position="131"/>
    </location>
    <ligand>
        <name>substrate</name>
    </ligand>
</feature>
<keyword evidence="2" id="KW-0645">Protease</keyword>
<comment type="caution">
    <text evidence="10">The sequence shown here is derived from an EMBL/GenBank/DDBJ whole genome shotgun (WGS) entry which is preliminary data.</text>
</comment>
<sequence length="491" mass="53059">MKDFKKLLLAALLGGGVSAGIVKVFEKPAVTKIETVDGNYARSAIYTKDAEGNLIPIDFTATAEKVTGAVVHIKSTSVSSTSNREMEMFEFFFNDPFFDNQRPFQRKPMPRVGTGSGVIIDEKGHIVTNNHVIKDADEVEVSLTDGRTFKATVVGTDPTTDLAVIKIKAENLPYLKFYNSDNVKVGEWVLAVGNPFNLNSTVTAGIVSAKARNINIVRENFAIEAFIQTDAAINPGNSGGALVNLNGDLIGINTAIASPTGAYSGYGFAVPSNLVAKVVEDILQYGVVQRGFLGVQLQNVDGKIAKEKDLAVTNGALVAKVMDNSAAEKAGIKENDVILEVDGKKTNNVSEVQEIIGRKRPGDEVKVKVNREGKEREFKVVLRNQEGKAEKVAKSDSKDLQSLLGAKLEAIDEKTAKKLGIQGGIKVTELGNGKLRRNTNMREGFIITKVDKKPVKTLKDLEKALEKAEGGVMLEGIYEDIDGTFFYAFGL</sequence>
<accession>A0A2N3IJN9</accession>
<dbReference type="Proteomes" id="UP000233387">
    <property type="component" value="Unassembled WGS sequence"/>
</dbReference>
<dbReference type="SUPFAM" id="SSF50156">
    <property type="entry name" value="PDZ domain-like"/>
    <property type="match status" value="1"/>
</dbReference>
<dbReference type="InterPro" id="IPR001478">
    <property type="entry name" value="PDZ"/>
</dbReference>
<evidence type="ECO:0000313" key="10">
    <source>
        <dbReference type="EMBL" id="PKQ70501.1"/>
    </source>
</evidence>
<dbReference type="FunFam" id="2.40.10.10:FF:000001">
    <property type="entry name" value="Periplasmic serine protease DegS"/>
    <property type="match status" value="1"/>
</dbReference>
<evidence type="ECO:0000256" key="1">
    <source>
        <dbReference type="ARBA" id="ARBA00010541"/>
    </source>
</evidence>
<dbReference type="PANTHER" id="PTHR43343">
    <property type="entry name" value="PEPTIDASE S12"/>
    <property type="match status" value="1"/>
</dbReference>
<feature type="binding site" evidence="8">
    <location>
        <position position="161"/>
    </location>
    <ligand>
        <name>substrate</name>
    </ligand>
</feature>
<evidence type="ECO:0000313" key="11">
    <source>
        <dbReference type="Proteomes" id="UP000233387"/>
    </source>
</evidence>
<dbReference type="InterPro" id="IPR011782">
    <property type="entry name" value="Pept_S1C_Do"/>
</dbReference>
<dbReference type="SMART" id="SM00228">
    <property type="entry name" value="PDZ"/>
    <property type="match status" value="1"/>
</dbReference>
<evidence type="ECO:0000256" key="7">
    <source>
        <dbReference type="PIRSR" id="PIRSR611782-1"/>
    </source>
</evidence>
<dbReference type="Pfam" id="PF13365">
    <property type="entry name" value="Trypsin_2"/>
    <property type="match status" value="1"/>
</dbReference>
<comment type="similarity">
    <text evidence="1">Belongs to the peptidase S1C family.</text>
</comment>
<dbReference type="InterPro" id="IPR051201">
    <property type="entry name" value="Chloro_Bact_Ser_Proteases"/>
</dbReference>
<evidence type="ECO:0000256" key="5">
    <source>
        <dbReference type="ARBA" id="ARBA00022801"/>
    </source>
</evidence>
<evidence type="ECO:0000259" key="9">
    <source>
        <dbReference type="PROSITE" id="PS50106"/>
    </source>
</evidence>
<dbReference type="OrthoDB" id="9758917at2"/>
<organism evidence="10 11">
    <name type="scientific">Raineya orbicola</name>
    <dbReference type="NCBI Taxonomy" id="2016530"/>
    <lineage>
        <taxon>Bacteria</taxon>
        <taxon>Pseudomonadati</taxon>
        <taxon>Bacteroidota</taxon>
        <taxon>Cytophagia</taxon>
        <taxon>Cytophagales</taxon>
        <taxon>Raineyaceae</taxon>
        <taxon>Raineya</taxon>
    </lineage>
</organism>
<dbReference type="Pfam" id="PF13180">
    <property type="entry name" value="PDZ_2"/>
    <property type="match status" value="1"/>
</dbReference>
<feature type="active site" description="Charge relay system" evidence="7">
    <location>
        <position position="131"/>
    </location>
</feature>
<evidence type="ECO:0000256" key="6">
    <source>
        <dbReference type="ARBA" id="ARBA00022825"/>
    </source>
</evidence>
<dbReference type="SUPFAM" id="SSF50494">
    <property type="entry name" value="Trypsin-like serine proteases"/>
    <property type="match status" value="1"/>
</dbReference>
<proteinExistence type="inferred from homology"/>
<evidence type="ECO:0000256" key="3">
    <source>
        <dbReference type="ARBA" id="ARBA00022729"/>
    </source>
</evidence>
<dbReference type="PROSITE" id="PS50106">
    <property type="entry name" value="PDZ"/>
    <property type="match status" value="1"/>
</dbReference>
<feature type="active site" description="Charge relay system" evidence="7">
    <location>
        <position position="161"/>
    </location>
</feature>